<feature type="region of interest" description="Disordered" evidence="1">
    <location>
        <begin position="24"/>
        <end position="53"/>
    </location>
</feature>
<protein>
    <submittedName>
        <fullName evidence="2">Uncharacterized protein</fullName>
    </submittedName>
</protein>
<proteinExistence type="predicted"/>
<feature type="compositionally biased region" description="Acidic residues" evidence="1">
    <location>
        <begin position="44"/>
        <end position="53"/>
    </location>
</feature>
<sequence>MLAVRIAGCQSTIDLQTRGSVAASCHSSRRRSGRMHSHTGDPTQGDEETQQDDVETKCVYKKNLVVTVWWSCGGGILYRFIQSGTTVTADVYSRELHDDGETKNNKLVNAVLLHSTPPSPSRT</sequence>
<dbReference type="Pfam" id="PF01359">
    <property type="entry name" value="Transposase_1"/>
    <property type="match status" value="1"/>
</dbReference>
<evidence type="ECO:0000313" key="2">
    <source>
        <dbReference type="EMBL" id="GBP46361.1"/>
    </source>
</evidence>
<accession>A0A4C1W5L4</accession>
<dbReference type="AlphaFoldDB" id="A0A4C1W5L4"/>
<organism evidence="2 3">
    <name type="scientific">Eumeta variegata</name>
    <name type="common">Bagworm moth</name>
    <name type="synonym">Eumeta japonica</name>
    <dbReference type="NCBI Taxonomy" id="151549"/>
    <lineage>
        <taxon>Eukaryota</taxon>
        <taxon>Metazoa</taxon>
        <taxon>Ecdysozoa</taxon>
        <taxon>Arthropoda</taxon>
        <taxon>Hexapoda</taxon>
        <taxon>Insecta</taxon>
        <taxon>Pterygota</taxon>
        <taxon>Neoptera</taxon>
        <taxon>Endopterygota</taxon>
        <taxon>Lepidoptera</taxon>
        <taxon>Glossata</taxon>
        <taxon>Ditrysia</taxon>
        <taxon>Tineoidea</taxon>
        <taxon>Psychidae</taxon>
        <taxon>Oiketicinae</taxon>
        <taxon>Eumeta</taxon>
    </lineage>
</organism>
<dbReference type="GO" id="GO:0003676">
    <property type="term" value="F:nucleic acid binding"/>
    <property type="evidence" value="ECO:0007669"/>
    <property type="project" value="InterPro"/>
</dbReference>
<dbReference type="InterPro" id="IPR036397">
    <property type="entry name" value="RNaseH_sf"/>
</dbReference>
<comment type="caution">
    <text evidence="2">The sequence shown here is derived from an EMBL/GenBank/DDBJ whole genome shotgun (WGS) entry which is preliminary data.</text>
</comment>
<name>A0A4C1W5L4_EUMVA</name>
<dbReference type="Gene3D" id="3.30.420.10">
    <property type="entry name" value="Ribonuclease H-like superfamily/Ribonuclease H"/>
    <property type="match status" value="1"/>
</dbReference>
<keyword evidence="3" id="KW-1185">Reference proteome</keyword>
<evidence type="ECO:0000256" key="1">
    <source>
        <dbReference type="SAM" id="MobiDB-lite"/>
    </source>
</evidence>
<dbReference type="EMBL" id="BGZK01000482">
    <property type="protein sequence ID" value="GBP46361.1"/>
    <property type="molecule type" value="Genomic_DNA"/>
</dbReference>
<dbReference type="InterPro" id="IPR001888">
    <property type="entry name" value="Transposase_1"/>
</dbReference>
<feature type="compositionally biased region" description="Basic residues" evidence="1">
    <location>
        <begin position="27"/>
        <end position="37"/>
    </location>
</feature>
<evidence type="ECO:0000313" key="3">
    <source>
        <dbReference type="Proteomes" id="UP000299102"/>
    </source>
</evidence>
<reference evidence="2 3" key="1">
    <citation type="journal article" date="2019" name="Commun. Biol.">
        <title>The bagworm genome reveals a unique fibroin gene that provides high tensile strength.</title>
        <authorList>
            <person name="Kono N."/>
            <person name="Nakamura H."/>
            <person name="Ohtoshi R."/>
            <person name="Tomita M."/>
            <person name="Numata K."/>
            <person name="Arakawa K."/>
        </authorList>
    </citation>
    <scope>NUCLEOTIDE SEQUENCE [LARGE SCALE GENOMIC DNA]</scope>
</reference>
<dbReference type="Proteomes" id="UP000299102">
    <property type="component" value="Unassembled WGS sequence"/>
</dbReference>
<gene>
    <name evidence="2" type="ORF">EVAR_36340_1</name>
</gene>